<dbReference type="EMBL" id="CP092418">
    <property type="protein sequence ID" value="USD19911.1"/>
    <property type="molecule type" value="Genomic_DNA"/>
</dbReference>
<keyword evidence="4" id="KW-1185">Reference proteome</keyword>
<dbReference type="Gene3D" id="3.40.1170.60">
    <property type="match status" value="1"/>
</dbReference>
<dbReference type="PROSITE" id="PS50173">
    <property type="entry name" value="UMUC"/>
    <property type="match status" value="1"/>
</dbReference>
<organism evidence="3 4">
    <name type="scientific">Microbulbifer variabilis</name>
    <dbReference type="NCBI Taxonomy" id="266805"/>
    <lineage>
        <taxon>Bacteria</taxon>
        <taxon>Pseudomonadati</taxon>
        <taxon>Pseudomonadota</taxon>
        <taxon>Gammaproteobacteria</taxon>
        <taxon>Cellvibrionales</taxon>
        <taxon>Microbulbiferaceae</taxon>
        <taxon>Microbulbifer</taxon>
    </lineage>
</organism>
<gene>
    <name evidence="3" type="ORF">MJO52_12570</name>
</gene>
<evidence type="ECO:0000313" key="3">
    <source>
        <dbReference type="EMBL" id="USD19911.1"/>
    </source>
</evidence>
<sequence>MVPSNNDGFVVARSKEAKLLGIGDLEPFYKVQHLLRAHGVASFSSNYLLYGDISHRIMTILREFSPNVEVYSIDVMFLDLHGLQEDWQDYGRKIRNTL</sequence>
<evidence type="ECO:0000256" key="1">
    <source>
        <dbReference type="ARBA" id="ARBA00010945"/>
    </source>
</evidence>
<name>A0ABY4V931_9GAMM</name>
<comment type="similarity">
    <text evidence="1">Belongs to the DNA polymerase type-Y family.</text>
</comment>
<dbReference type="SUPFAM" id="SSF56672">
    <property type="entry name" value="DNA/RNA polymerases"/>
    <property type="match status" value="1"/>
</dbReference>
<reference evidence="3" key="1">
    <citation type="submission" date="2022-02" db="EMBL/GenBank/DDBJ databases">
        <title>Coral-associated bacteria.</title>
        <authorList>
            <person name="Tang K."/>
            <person name="Wang X."/>
        </authorList>
    </citation>
    <scope>NUCLEOTIDE SEQUENCE</scope>
    <source>
        <strain evidence="3">SCSIO 43006</strain>
    </source>
</reference>
<dbReference type="InterPro" id="IPR001126">
    <property type="entry name" value="UmuC"/>
</dbReference>
<evidence type="ECO:0000259" key="2">
    <source>
        <dbReference type="PROSITE" id="PS50173"/>
    </source>
</evidence>
<protein>
    <recommendedName>
        <fullName evidence="2">UmuC domain-containing protein</fullName>
    </recommendedName>
</protein>
<proteinExistence type="inferred from homology"/>
<evidence type="ECO:0000313" key="4">
    <source>
        <dbReference type="Proteomes" id="UP001055658"/>
    </source>
</evidence>
<dbReference type="Gene3D" id="3.30.70.270">
    <property type="match status" value="1"/>
</dbReference>
<dbReference type="InterPro" id="IPR043502">
    <property type="entry name" value="DNA/RNA_pol_sf"/>
</dbReference>
<dbReference type="Pfam" id="PF00817">
    <property type="entry name" value="IMS"/>
    <property type="match status" value="1"/>
</dbReference>
<feature type="domain" description="UmuC" evidence="2">
    <location>
        <begin position="1"/>
        <end position="83"/>
    </location>
</feature>
<dbReference type="InterPro" id="IPR043128">
    <property type="entry name" value="Rev_trsase/Diguanyl_cyclase"/>
</dbReference>
<accession>A0ABY4V931</accession>
<dbReference type="Proteomes" id="UP001055658">
    <property type="component" value="Chromosome"/>
</dbReference>